<evidence type="ECO:0000256" key="9">
    <source>
        <dbReference type="ARBA" id="ARBA00022777"/>
    </source>
</evidence>
<evidence type="ECO:0000313" key="15">
    <source>
        <dbReference type="EMBL" id="PEN16550.1"/>
    </source>
</evidence>
<dbReference type="PRINTS" id="PR00958">
    <property type="entry name" value="HOMSERKINASE"/>
</dbReference>
<keyword evidence="10 13" id="KW-0067">ATP-binding</keyword>
<sequence length="326" mass="34722">MSNSDTPITCADIPVGKTVTVKVPASSANLGPGYDTLGLALGFYDELRVERISEGLEFELSGEGSEAVPRDETHLVIQAMRSTFEKVGLHDFPALRLTAHNRIPHSRGMGSSASAIVAGVAAASGLLPGHAQLSRDQILQVASDLEGHPDNVAPSVYGSLSISWGELGDWRSLIVPVHSAVIPIVAVPDYEVSTKLARSLIPTEIPHEQAAANSGRAALLIQALSQAPEYLMDATVDYLHQGYRIPAMQPSAALVAYLRDQQLPAVISGAGPTVLTFSRSCEEVAAAQRAIAEFEATHEGSEYEGRRLSWRVMPLEIDAEGVIVTQ</sequence>
<dbReference type="PIRSF" id="PIRSF000676">
    <property type="entry name" value="Homoser_kin"/>
    <property type="match status" value="1"/>
</dbReference>
<dbReference type="Pfam" id="PF00288">
    <property type="entry name" value="GHMP_kinases_N"/>
    <property type="match status" value="1"/>
</dbReference>
<dbReference type="Gene3D" id="3.30.230.10">
    <property type="match status" value="1"/>
</dbReference>
<evidence type="ECO:0000256" key="12">
    <source>
        <dbReference type="ARBA" id="ARBA00049954"/>
    </source>
</evidence>
<dbReference type="SUPFAM" id="SSF55060">
    <property type="entry name" value="GHMP Kinase, C-terminal domain"/>
    <property type="match status" value="1"/>
</dbReference>
<dbReference type="InterPro" id="IPR036554">
    <property type="entry name" value="GHMP_kinase_C_sf"/>
</dbReference>
<dbReference type="HAMAP" id="MF_00384">
    <property type="entry name" value="Homoser_kinase"/>
    <property type="match status" value="1"/>
</dbReference>
<proteinExistence type="inferred from homology"/>
<comment type="catalytic activity">
    <reaction evidence="11 13">
        <text>L-homoserine + ATP = O-phospho-L-homoserine + ADP + H(+)</text>
        <dbReference type="Rhea" id="RHEA:13985"/>
        <dbReference type="ChEBI" id="CHEBI:15378"/>
        <dbReference type="ChEBI" id="CHEBI:30616"/>
        <dbReference type="ChEBI" id="CHEBI:57476"/>
        <dbReference type="ChEBI" id="CHEBI:57590"/>
        <dbReference type="ChEBI" id="CHEBI:456216"/>
        <dbReference type="EC" id="2.7.1.39"/>
    </reaction>
</comment>
<dbReference type="Proteomes" id="UP000219947">
    <property type="component" value="Unassembled WGS sequence"/>
</dbReference>
<name>A0A2A8D6N9_9MICC</name>
<gene>
    <name evidence="13" type="primary">thrB</name>
    <name evidence="15" type="ORF">CRM92_00450</name>
</gene>
<comment type="pathway">
    <text evidence="1 13">Amino-acid biosynthesis; L-threonine biosynthesis; L-threonine from L-aspartate: step 4/5.</text>
</comment>
<keyword evidence="5 13" id="KW-0028">Amino-acid biosynthesis</keyword>
<dbReference type="InterPro" id="IPR006204">
    <property type="entry name" value="GHMP_kinase_N_dom"/>
</dbReference>
<evidence type="ECO:0000256" key="13">
    <source>
        <dbReference type="HAMAP-Rule" id="MF_00384"/>
    </source>
</evidence>
<dbReference type="InterPro" id="IPR014721">
    <property type="entry name" value="Ribsml_uS5_D2-typ_fold_subgr"/>
</dbReference>
<dbReference type="PANTHER" id="PTHR20861:SF1">
    <property type="entry name" value="HOMOSERINE KINASE"/>
    <property type="match status" value="1"/>
</dbReference>
<dbReference type="InterPro" id="IPR000870">
    <property type="entry name" value="Homoserine_kinase"/>
</dbReference>
<dbReference type="PROSITE" id="PS00627">
    <property type="entry name" value="GHMP_KINASES_ATP"/>
    <property type="match status" value="1"/>
</dbReference>
<comment type="subcellular location">
    <subcellularLocation>
        <location evidence="13">Cytoplasm</location>
    </subcellularLocation>
</comment>
<evidence type="ECO:0000313" key="16">
    <source>
        <dbReference type="Proteomes" id="UP000219947"/>
    </source>
</evidence>
<dbReference type="GO" id="GO:0004413">
    <property type="term" value="F:homoserine kinase activity"/>
    <property type="evidence" value="ECO:0007669"/>
    <property type="project" value="UniProtKB-UniRule"/>
</dbReference>
<dbReference type="RefSeq" id="WP_048777809.1">
    <property type="nucleotide sequence ID" value="NZ_CAURLQ010000009.1"/>
</dbReference>
<dbReference type="Gene3D" id="3.30.70.890">
    <property type="entry name" value="GHMP kinase, C-terminal domain"/>
    <property type="match status" value="1"/>
</dbReference>
<reference evidence="15" key="1">
    <citation type="submission" date="2017-10" db="EMBL/GenBank/DDBJ databases">
        <title>Kefir isolates.</title>
        <authorList>
            <person name="Kim Y."/>
            <person name="Blasche S."/>
        </authorList>
    </citation>
    <scope>NUCLEOTIDE SEQUENCE [LARGE SCALE GENOMIC DNA]</scope>
    <source>
        <strain evidence="15">OG2-2</strain>
    </source>
</reference>
<protein>
    <recommendedName>
        <fullName evidence="4 13">Homoserine kinase</fullName>
        <shortName evidence="13">HK</shortName>
        <shortName evidence="13">HSK</shortName>
        <ecNumber evidence="3 13">2.7.1.39</ecNumber>
    </recommendedName>
</protein>
<dbReference type="GO" id="GO:0005737">
    <property type="term" value="C:cytoplasm"/>
    <property type="evidence" value="ECO:0007669"/>
    <property type="project" value="UniProtKB-SubCell"/>
</dbReference>
<evidence type="ECO:0000256" key="6">
    <source>
        <dbReference type="ARBA" id="ARBA00022679"/>
    </source>
</evidence>
<dbReference type="EC" id="2.7.1.39" evidence="3 13"/>
<dbReference type="InterPro" id="IPR006203">
    <property type="entry name" value="GHMP_knse_ATP-bd_CS"/>
</dbReference>
<dbReference type="GO" id="GO:0009088">
    <property type="term" value="P:threonine biosynthetic process"/>
    <property type="evidence" value="ECO:0007669"/>
    <property type="project" value="UniProtKB-UniRule"/>
</dbReference>
<comment type="similarity">
    <text evidence="2 13">Belongs to the GHMP kinase family. Homoserine kinase subfamily.</text>
</comment>
<dbReference type="UniPathway" id="UPA00050">
    <property type="reaction ID" value="UER00064"/>
</dbReference>
<keyword evidence="6 13" id="KW-0808">Transferase</keyword>
<dbReference type="EMBL" id="PDEV01000001">
    <property type="protein sequence ID" value="PEN16550.1"/>
    <property type="molecule type" value="Genomic_DNA"/>
</dbReference>
<evidence type="ECO:0000256" key="4">
    <source>
        <dbReference type="ARBA" id="ARBA00017858"/>
    </source>
</evidence>
<dbReference type="GO" id="GO:0005524">
    <property type="term" value="F:ATP binding"/>
    <property type="evidence" value="ECO:0007669"/>
    <property type="project" value="UniProtKB-UniRule"/>
</dbReference>
<evidence type="ECO:0000256" key="7">
    <source>
        <dbReference type="ARBA" id="ARBA00022697"/>
    </source>
</evidence>
<dbReference type="PANTHER" id="PTHR20861">
    <property type="entry name" value="HOMOSERINE/4-DIPHOSPHOCYTIDYL-2-C-METHYL-D-ERYTHRITOL KINASE"/>
    <property type="match status" value="1"/>
</dbReference>
<organism evidence="15 16">
    <name type="scientific">Rothia dentocariosa</name>
    <dbReference type="NCBI Taxonomy" id="2047"/>
    <lineage>
        <taxon>Bacteria</taxon>
        <taxon>Bacillati</taxon>
        <taxon>Actinomycetota</taxon>
        <taxon>Actinomycetes</taxon>
        <taxon>Micrococcales</taxon>
        <taxon>Micrococcaceae</taxon>
        <taxon>Rothia</taxon>
    </lineage>
</organism>
<evidence type="ECO:0000259" key="14">
    <source>
        <dbReference type="Pfam" id="PF00288"/>
    </source>
</evidence>
<keyword evidence="13" id="KW-0963">Cytoplasm</keyword>
<dbReference type="AlphaFoldDB" id="A0A2A8D6N9"/>
<evidence type="ECO:0000256" key="2">
    <source>
        <dbReference type="ARBA" id="ARBA00007370"/>
    </source>
</evidence>
<keyword evidence="16" id="KW-1185">Reference proteome</keyword>
<feature type="domain" description="GHMP kinase N-terminal" evidence="14">
    <location>
        <begin position="75"/>
        <end position="158"/>
    </location>
</feature>
<keyword evidence="9 13" id="KW-0418">Kinase</keyword>
<evidence type="ECO:0000256" key="3">
    <source>
        <dbReference type="ARBA" id="ARBA00012078"/>
    </source>
</evidence>
<dbReference type="InterPro" id="IPR020568">
    <property type="entry name" value="Ribosomal_Su5_D2-typ_SF"/>
</dbReference>
<comment type="caution">
    <text evidence="15">The sequence shown here is derived from an EMBL/GenBank/DDBJ whole genome shotgun (WGS) entry which is preliminary data.</text>
</comment>
<keyword evidence="8 13" id="KW-0547">Nucleotide-binding</keyword>
<evidence type="ECO:0000256" key="10">
    <source>
        <dbReference type="ARBA" id="ARBA00022840"/>
    </source>
</evidence>
<evidence type="ECO:0000256" key="8">
    <source>
        <dbReference type="ARBA" id="ARBA00022741"/>
    </source>
</evidence>
<feature type="binding site" evidence="13">
    <location>
        <begin position="104"/>
        <end position="114"/>
    </location>
    <ligand>
        <name>ATP</name>
        <dbReference type="ChEBI" id="CHEBI:30616"/>
    </ligand>
</feature>
<accession>A0A2A8D6N9</accession>
<comment type="function">
    <text evidence="12 13">Catalyzes the ATP-dependent phosphorylation of L-homoserine to L-homoserine phosphate.</text>
</comment>
<dbReference type="NCBIfam" id="TIGR00191">
    <property type="entry name" value="thrB"/>
    <property type="match status" value="1"/>
</dbReference>
<keyword evidence="7 13" id="KW-0791">Threonine biosynthesis</keyword>
<dbReference type="SUPFAM" id="SSF54211">
    <property type="entry name" value="Ribosomal protein S5 domain 2-like"/>
    <property type="match status" value="1"/>
</dbReference>
<evidence type="ECO:0000256" key="11">
    <source>
        <dbReference type="ARBA" id="ARBA00049375"/>
    </source>
</evidence>
<evidence type="ECO:0000256" key="1">
    <source>
        <dbReference type="ARBA" id="ARBA00005015"/>
    </source>
</evidence>
<evidence type="ECO:0000256" key="5">
    <source>
        <dbReference type="ARBA" id="ARBA00022605"/>
    </source>
</evidence>